<feature type="compositionally biased region" description="Polar residues" evidence="4">
    <location>
        <begin position="532"/>
        <end position="541"/>
    </location>
</feature>
<feature type="compositionally biased region" description="Basic and acidic residues" evidence="4">
    <location>
        <begin position="470"/>
        <end position="483"/>
    </location>
</feature>
<keyword evidence="6" id="KW-1185">Reference proteome</keyword>
<dbReference type="InterPro" id="IPR006709">
    <property type="entry name" value="SSU_processome_Utp14"/>
</dbReference>
<evidence type="ECO:0000256" key="4">
    <source>
        <dbReference type="SAM" id="MobiDB-lite"/>
    </source>
</evidence>
<evidence type="ECO:0000256" key="3">
    <source>
        <dbReference type="ARBA" id="ARBA00023242"/>
    </source>
</evidence>
<feature type="region of interest" description="Disordered" evidence="4">
    <location>
        <begin position="532"/>
        <end position="607"/>
    </location>
</feature>
<feature type="compositionally biased region" description="Acidic residues" evidence="4">
    <location>
        <begin position="456"/>
        <end position="469"/>
    </location>
</feature>
<evidence type="ECO:0000256" key="2">
    <source>
        <dbReference type="ARBA" id="ARBA00022553"/>
    </source>
</evidence>
<feature type="compositionally biased region" description="Acidic residues" evidence="4">
    <location>
        <begin position="584"/>
        <end position="599"/>
    </location>
</feature>
<evidence type="ECO:0000313" key="5">
    <source>
        <dbReference type="EMBL" id="GMN37974.1"/>
    </source>
</evidence>
<feature type="compositionally biased region" description="Basic and acidic residues" evidence="4">
    <location>
        <begin position="1"/>
        <end position="13"/>
    </location>
</feature>
<feature type="compositionally biased region" description="Acidic residues" evidence="4">
    <location>
        <begin position="106"/>
        <end position="127"/>
    </location>
</feature>
<feature type="region of interest" description="Disordered" evidence="4">
    <location>
        <begin position="217"/>
        <end position="236"/>
    </location>
</feature>
<dbReference type="Proteomes" id="UP001187192">
    <property type="component" value="Unassembled WGS sequence"/>
</dbReference>
<evidence type="ECO:0008006" key="7">
    <source>
        <dbReference type="Google" id="ProtNLM"/>
    </source>
</evidence>
<sequence length="866" mass="97770">MADTKRKSGDNHSNRKKGKKQKTSSTQRDTNRKRRGPRLPSQLRKQLDRLNPGGGGDGSSSGSDVDERIESDEGEVYVGNDVYEYEEGVPEEESQKNRRFDRVENLEYEMPDEFEDENLSSDDDNEGDNAKGVSSGDEVEEDDDGKHSRMLQGITGMPGEAFEGKKKKSNTTLVTEAYAESEYNPTSDVLDGHGRISVEDLLDPLRNKSGYSKLKKRVHQMERKSNHTQAPLHKAERERLERKAAYEQSNKDSVKWVPLIKRNREAGTLIFDNDVELGFSTVGAIASEFEPRTEFEKKIASLVHDDKVMDAHQKDGSRLLELNQVSAEDERDRQNRIAKLRSLLFRHEMKSKHIKKIKSKTFHRLLKKDRLKAASSEYEIDPEAVKELARKHEYERAKERMTLRHKTNSMWAKRIKERGLNAQDEGTRAAIAEQQHIHARLTRKMNSMKDTSSSEESSDEDESDEDSPGEQDRTSRLLDEAKQKTLKVLNEEDEVPNSGLLSLPFMVRGMKKRNEVAAEEAKLALEDYESLSKQLEGSSRGESPKVGPSSGRMVFNAAGKQQAPRSSKTKSDDRTKADGLYDASDSENDLQTEDNNEDGDIVRNDSQQDINIDPSLLHEVLNGHQDGLFKSFDDIVKDPGPKTTHEVSIFASGTWKKVKTGNDQVKGGNNDASKKKSPVAVEPVSEKQDLQETGKEFSEDSDSESEGQMVDGILFSGGPKASSYELPSQAELIHQAFAADNVEDNFEKHKQEILNEENPEPEKPVLLPGWGQWTNVQQKKGLPSWMVKEHDAAKKKREEALKKRKDAQLKHVIISEKLDKRAEKLYTRTLPFPYSSKEVFEQSIRMPIGPEFNPATVVGALNRPEV</sequence>
<name>A0AA88DGD0_FICCA</name>
<comment type="subcellular location">
    <subcellularLocation>
        <location evidence="1">Nucleus</location>
        <location evidence="1">Nucleolus</location>
    </subcellularLocation>
</comment>
<dbReference type="PANTHER" id="PTHR14150:SF12">
    <property type="entry name" value="U3 SMALL NUCLEOLAR RNA-ASSOCIATED PROTEIN 14 HOMOLOG A"/>
    <property type="match status" value="1"/>
</dbReference>
<feature type="compositionally biased region" description="Basic and acidic residues" evidence="4">
    <location>
        <begin position="684"/>
        <end position="698"/>
    </location>
</feature>
<evidence type="ECO:0000313" key="6">
    <source>
        <dbReference type="Proteomes" id="UP001187192"/>
    </source>
</evidence>
<dbReference type="PANTHER" id="PTHR14150">
    <property type="entry name" value="U3 SMALL NUCLEOLAR RNA-ASSOCIATED PROTEIN 14"/>
    <property type="match status" value="1"/>
</dbReference>
<feature type="compositionally biased region" description="Acidic residues" evidence="4">
    <location>
        <begin position="83"/>
        <end position="92"/>
    </location>
</feature>
<feature type="compositionally biased region" description="Basic and acidic residues" evidence="4">
    <location>
        <begin position="93"/>
        <end position="105"/>
    </location>
</feature>
<dbReference type="AlphaFoldDB" id="A0AA88DGD0"/>
<accession>A0AA88DGD0</accession>
<protein>
    <recommendedName>
        <fullName evidence="7">U3 small nucleolar RNA-associated protein 14</fullName>
    </recommendedName>
</protein>
<keyword evidence="2" id="KW-0597">Phosphoprotein</keyword>
<feature type="compositionally biased region" description="Basic and acidic residues" evidence="4">
    <location>
        <begin position="569"/>
        <end position="579"/>
    </location>
</feature>
<feature type="region of interest" description="Disordered" evidence="4">
    <location>
        <begin position="1"/>
        <end position="169"/>
    </location>
</feature>
<feature type="region of interest" description="Disordered" evidence="4">
    <location>
        <begin position="658"/>
        <end position="721"/>
    </location>
</feature>
<gene>
    <name evidence="5" type="ORF">TIFTF001_007245</name>
</gene>
<dbReference type="Pfam" id="PF04615">
    <property type="entry name" value="Utp14"/>
    <property type="match status" value="1"/>
</dbReference>
<evidence type="ECO:0000256" key="1">
    <source>
        <dbReference type="ARBA" id="ARBA00004604"/>
    </source>
</evidence>
<feature type="region of interest" description="Disordered" evidence="4">
    <location>
        <begin position="440"/>
        <end position="501"/>
    </location>
</feature>
<keyword evidence="3" id="KW-0539">Nucleus</keyword>
<dbReference type="GO" id="GO:0006364">
    <property type="term" value="P:rRNA processing"/>
    <property type="evidence" value="ECO:0007669"/>
    <property type="project" value="InterPro"/>
</dbReference>
<feature type="region of interest" description="Disordered" evidence="4">
    <location>
        <begin position="748"/>
        <end position="768"/>
    </location>
</feature>
<comment type="caution">
    <text evidence="5">The sequence shown here is derived from an EMBL/GenBank/DDBJ whole genome shotgun (WGS) entry which is preliminary data.</text>
</comment>
<proteinExistence type="predicted"/>
<dbReference type="EMBL" id="BTGU01000007">
    <property type="protein sequence ID" value="GMN37974.1"/>
    <property type="molecule type" value="Genomic_DNA"/>
</dbReference>
<reference evidence="5" key="1">
    <citation type="submission" date="2023-07" db="EMBL/GenBank/DDBJ databases">
        <title>draft genome sequence of fig (Ficus carica).</title>
        <authorList>
            <person name="Takahashi T."/>
            <person name="Nishimura K."/>
        </authorList>
    </citation>
    <scope>NUCLEOTIDE SEQUENCE</scope>
</reference>
<dbReference type="GO" id="GO:0032040">
    <property type="term" value="C:small-subunit processome"/>
    <property type="evidence" value="ECO:0007669"/>
    <property type="project" value="InterPro"/>
</dbReference>
<organism evidence="5 6">
    <name type="scientific">Ficus carica</name>
    <name type="common">Common fig</name>
    <dbReference type="NCBI Taxonomy" id="3494"/>
    <lineage>
        <taxon>Eukaryota</taxon>
        <taxon>Viridiplantae</taxon>
        <taxon>Streptophyta</taxon>
        <taxon>Embryophyta</taxon>
        <taxon>Tracheophyta</taxon>
        <taxon>Spermatophyta</taxon>
        <taxon>Magnoliopsida</taxon>
        <taxon>eudicotyledons</taxon>
        <taxon>Gunneridae</taxon>
        <taxon>Pentapetalae</taxon>
        <taxon>rosids</taxon>
        <taxon>fabids</taxon>
        <taxon>Rosales</taxon>
        <taxon>Moraceae</taxon>
        <taxon>Ficeae</taxon>
        <taxon>Ficus</taxon>
    </lineage>
</organism>